<accession>A0A5N5MBZ2</accession>
<dbReference type="Proteomes" id="UP000326939">
    <property type="component" value="Chromosome 6"/>
</dbReference>
<evidence type="ECO:0000313" key="1">
    <source>
        <dbReference type="EMBL" id="KAB5552635.1"/>
    </source>
</evidence>
<evidence type="ECO:0000313" key="2">
    <source>
        <dbReference type="Proteomes" id="UP000326939"/>
    </source>
</evidence>
<keyword evidence="2" id="KW-1185">Reference proteome</keyword>
<dbReference type="AlphaFoldDB" id="A0A5N5MBZ2"/>
<comment type="caution">
    <text evidence="1">The sequence shown here is derived from an EMBL/GenBank/DDBJ whole genome shotgun (WGS) entry which is preliminary data.</text>
</comment>
<dbReference type="EMBL" id="VDCV01000006">
    <property type="protein sequence ID" value="KAB5552635.1"/>
    <property type="molecule type" value="Genomic_DNA"/>
</dbReference>
<name>A0A5N5MBZ2_9ROSI</name>
<sequence length="113" mass="12973">MVSIKGSGNYTMILFVKFGEAFKKTRDEKPHNFPSSEKFYLAEELYFSPINCIHCFSLVIRAMVDDMHEKMGEHSRLENAEREMRSMQGTDSLRLATDVYLSRKQTALGSALI</sequence>
<reference evidence="2" key="1">
    <citation type="journal article" date="2019" name="Gigascience">
        <title>De novo genome assembly of the endangered Acer yangbiense, a plant species with extremely small populations endemic to Yunnan Province, China.</title>
        <authorList>
            <person name="Yang J."/>
            <person name="Wariss H.M."/>
            <person name="Tao L."/>
            <person name="Zhang R."/>
            <person name="Yun Q."/>
            <person name="Hollingsworth P."/>
            <person name="Dao Z."/>
            <person name="Luo G."/>
            <person name="Guo H."/>
            <person name="Ma Y."/>
            <person name="Sun W."/>
        </authorList>
    </citation>
    <scope>NUCLEOTIDE SEQUENCE [LARGE SCALE GENOMIC DNA]</scope>
    <source>
        <strain evidence="2">cv. br00</strain>
    </source>
</reference>
<organism evidence="1 2">
    <name type="scientific">Salix brachista</name>
    <dbReference type="NCBI Taxonomy" id="2182728"/>
    <lineage>
        <taxon>Eukaryota</taxon>
        <taxon>Viridiplantae</taxon>
        <taxon>Streptophyta</taxon>
        <taxon>Embryophyta</taxon>
        <taxon>Tracheophyta</taxon>
        <taxon>Spermatophyta</taxon>
        <taxon>Magnoliopsida</taxon>
        <taxon>eudicotyledons</taxon>
        <taxon>Gunneridae</taxon>
        <taxon>Pentapetalae</taxon>
        <taxon>rosids</taxon>
        <taxon>fabids</taxon>
        <taxon>Malpighiales</taxon>
        <taxon>Salicaceae</taxon>
        <taxon>Saliceae</taxon>
        <taxon>Salix</taxon>
    </lineage>
</organism>
<gene>
    <name evidence="1" type="ORF">DKX38_009946</name>
</gene>
<proteinExistence type="predicted"/>
<protein>
    <submittedName>
        <fullName evidence="1">Uncharacterized protein</fullName>
    </submittedName>
</protein>